<organism evidence="6 7">
    <name type="scientific">Proteus mirabilis</name>
    <dbReference type="NCBI Taxonomy" id="584"/>
    <lineage>
        <taxon>Bacteria</taxon>
        <taxon>Pseudomonadati</taxon>
        <taxon>Pseudomonadota</taxon>
        <taxon>Gammaproteobacteria</taxon>
        <taxon>Enterobacterales</taxon>
        <taxon>Morganellaceae</taxon>
        <taxon>Proteus</taxon>
    </lineage>
</organism>
<sequence>MKATSEEVQVFIAVVESGSFTRAAEKLALANSAVSRTVKKLESKLGVNLLNRTTRQLSLTEEGEHYFHRMQVILQDMKLAEDELINTQKTPQGLLRIDAATPVVLHLLVPFIKQFQQKYPQITLSLVSSETFINLIERKVDIAIRVGNLTDSSLRAKPLLNSYRKIVATPDYLARYGQPKIAEDLLDHTCLTFTEPVSLNTWPIERDNGQLLEAPMGISSNSGETIRQLCLEGNGIACLSDFMVVNDIENGRFIELFPDKLQPIAMPFNAVYYSEKVVSQRIRVFIDSLSEYIAKKVG</sequence>
<accession>A0AAJ0Y5X7</accession>
<dbReference type="SUPFAM" id="SSF53850">
    <property type="entry name" value="Periplasmic binding protein-like II"/>
    <property type="match status" value="1"/>
</dbReference>
<dbReference type="Proteomes" id="UP000195540">
    <property type="component" value="Chromosome"/>
</dbReference>
<dbReference type="GO" id="GO:0043565">
    <property type="term" value="F:sequence-specific DNA binding"/>
    <property type="evidence" value="ECO:0007669"/>
    <property type="project" value="TreeGrafter"/>
</dbReference>
<name>A0AAJ0Y5X7_PROMI</name>
<evidence type="ECO:0000256" key="3">
    <source>
        <dbReference type="ARBA" id="ARBA00023125"/>
    </source>
</evidence>
<dbReference type="InterPro" id="IPR000847">
    <property type="entry name" value="LysR_HTH_N"/>
</dbReference>
<dbReference type="Gene3D" id="3.40.190.10">
    <property type="entry name" value="Periplasmic binding protein-like II"/>
    <property type="match status" value="2"/>
</dbReference>
<dbReference type="PRINTS" id="PR00039">
    <property type="entry name" value="HTHLYSR"/>
</dbReference>
<dbReference type="SUPFAM" id="SSF46785">
    <property type="entry name" value="Winged helix' DNA-binding domain"/>
    <property type="match status" value="1"/>
</dbReference>
<evidence type="ECO:0000259" key="5">
    <source>
        <dbReference type="PROSITE" id="PS50931"/>
    </source>
</evidence>
<reference evidence="6 7" key="1">
    <citation type="submission" date="2017-05" db="EMBL/GenBank/DDBJ databases">
        <title>Whole genome sequencing of Proteus mirabilis AR_0155.</title>
        <authorList>
            <person name="Conlan S."/>
            <person name="Thomas P.J."/>
            <person name="Mullikin J."/>
            <person name="Frank K.M."/>
            <person name="Segre J.A."/>
        </authorList>
    </citation>
    <scope>NUCLEOTIDE SEQUENCE [LARGE SCALE GENOMIC DNA]</scope>
    <source>
        <strain evidence="6 7">AR_0155</strain>
    </source>
</reference>
<proteinExistence type="inferred from homology"/>
<dbReference type="Gene3D" id="1.10.10.10">
    <property type="entry name" value="Winged helix-like DNA-binding domain superfamily/Winged helix DNA-binding domain"/>
    <property type="match status" value="1"/>
</dbReference>
<dbReference type="RefSeq" id="WP_004251908.1">
    <property type="nucleotide sequence ID" value="NZ_BGKS01000026.1"/>
</dbReference>
<dbReference type="InterPro" id="IPR036388">
    <property type="entry name" value="WH-like_DNA-bd_sf"/>
</dbReference>
<dbReference type="InterPro" id="IPR058163">
    <property type="entry name" value="LysR-type_TF_proteobact-type"/>
</dbReference>
<gene>
    <name evidence="6" type="ORF">AM402_14935</name>
</gene>
<dbReference type="InterPro" id="IPR005119">
    <property type="entry name" value="LysR_subst-bd"/>
</dbReference>
<keyword evidence="2" id="KW-0805">Transcription regulation</keyword>
<dbReference type="Pfam" id="PF00126">
    <property type="entry name" value="HTH_1"/>
    <property type="match status" value="1"/>
</dbReference>
<dbReference type="PANTHER" id="PTHR30537">
    <property type="entry name" value="HTH-TYPE TRANSCRIPTIONAL REGULATOR"/>
    <property type="match status" value="1"/>
</dbReference>
<evidence type="ECO:0000256" key="1">
    <source>
        <dbReference type="ARBA" id="ARBA00009437"/>
    </source>
</evidence>
<keyword evidence="3" id="KW-0238">DNA-binding</keyword>
<dbReference type="GO" id="GO:0006351">
    <property type="term" value="P:DNA-templated transcription"/>
    <property type="evidence" value="ECO:0007669"/>
    <property type="project" value="TreeGrafter"/>
</dbReference>
<dbReference type="PANTHER" id="PTHR30537:SF20">
    <property type="entry name" value="TRANSCRIPTIONAL REGULATORY PROTEIN"/>
    <property type="match status" value="1"/>
</dbReference>
<evidence type="ECO:0000313" key="6">
    <source>
        <dbReference type="EMBL" id="ARX35397.1"/>
    </source>
</evidence>
<feature type="domain" description="HTH lysR-type" evidence="5">
    <location>
        <begin position="1"/>
        <end position="60"/>
    </location>
</feature>
<dbReference type="InterPro" id="IPR036390">
    <property type="entry name" value="WH_DNA-bd_sf"/>
</dbReference>
<evidence type="ECO:0000256" key="2">
    <source>
        <dbReference type="ARBA" id="ARBA00023015"/>
    </source>
</evidence>
<dbReference type="InterPro" id="IPR049755">
    <property type="entry name" value="YafC/CrgA"/>
</dbReference>
<dbReference type="EMBL" id="CP021694">
    <property type="protein sequence ID" value="ARX35397.1"/>
    <property type="molecule type" value="Genomic_DNA"/>
</dbReference>
<dbReference type="FunFam" id="1.10.10.10:FF:000001">
    <property type="entry name" value="LysR family transcriptional regulator"/>
    <property type="match status" value="1"/>
</dbReference>
<dbReference type="GO" id="GO:0003700">
    <property type="term" value="F:DNA-binding transcription factor activity"/>
    <property type="evidence" value="ECO:0007669"/>
    <property type="project" value="InterPro"/>
</dbReference>
<evidence type="ECO:0000313" key="7">
    <source>
        <dbReference type="Proteomes" id="UP000195540"/>
    </source>
</evidence>
<dbReference type="PROSITE" id="PS50931">
    <property type="entry name" value="HTH_LYSR"/>
    <property type="match status" value="1"/>
</dbReference>
<dbReference type="AlphaFoldDB" id="A0AAJ0Y5X7"/>
<dbReference type="FunFam" id="3.40.190.10:FF:000126">
    <property type="entry name" value="Transcriptional regulator, LysR family"/>
    <property type="match status" value="1"/>
</dbReference>
<keyword evidence="4" id="KW-0804">Transcription</keyword>
<evidence type="ECO:0000256" key="4">
    <source>
        <dbReference type="ARBA" id="ARBA00023163"/>
    </source>
</evidence>
<dbReference type="Pfam" id="PF03466">
    <property type="entry name" value="LysR_substrate"/>
    <property type="match status" value="1"/>
</dbReference>
<protein>
    <submittedName>
        <fullName evidence="6">LysR family transcriptional regulator</fullName>
    </submittedName>
</protein>
<dbReference type="NCBIfam" id="NF040888">
    <property type="entry name" value="trans_reg_YafC"/>
    <property type="match status" value="1"/>
</dbReference>
<comment type="similarity">
    <text evidence="1">Belongs to the LysR transcriptional regulatory family.</text>
</comment>